<organism evidence="2 3">
    <name type="scientific">Drosophila suzukii</name>
    <name type="common">Spotted-wing drosophila fruit fly</name>
    <dbReference type="NCBI Taxonomy" id="28584"/>
    <lineage>
        <taxon>Eukaryota</taxon>
        <taxon>Metazoa</taxon>
        <taxon>Ecdysozoa</taxon>
        <taxon>Arthropoda</taxon>
        <taxon>Hexapoda</taxon>
        <taxon>Insecta</taxon>
        <taxon>Pterygota</taxon>
        <taxon>Neoptera</taxon>
        <taxon>Endopterygota</taxon>
        <taxon>Diptera</taxon>
        <taxon>Brachycera</taxon>
        <taxon>Muscomorpha</taxon>
        <taxon>Ephydroidea</taxon>
        <taxon>Drosophilidae</taxon>
        <taxon>Drosophila</taxon>
        <taxon>Sophophora</taxon>
    </lineage>
</organism>
<dbReference type="InterPro" id="IPR036397">
    <property type="entry name" value="RNaseH_sf"/>
</dbReference>
<evidence type="ECO:0000259" key="1">
    <source>
        <dbReference type="PROSITE" id="PS50994"/>
    </source>
</evidence>
<dbReference type="InterPro" id="IPR012337">
    <property type="entry name" value="RNaseH-like_sf"/>
</dbReference>
<keyword evidence="2" id="KW-1185">Reference proteome</keyword>
<feature type="domain" description="Integrase catalytic" evidence="1">
    <location>
        <begin position="1"/>
        <end position="154"/>
    </location>
</feature>
<gene>
    <name evidence="3" type="primary">LOC139352820</name>
</gene>
<protein>
    <recommendedName>
        <fullName evidence="1">Integrase catalytic domain-containing protein</fullName>
    </recommendedName>
</protein>
<dbReference type="Gene3D" id="3.30.420.10">
    <property type="entry name" value="Ribonuclease H-like superfamily/Ribonuclease H"/>
    <property type="match status" value="1"/>
</dbReference>
<accession>A0ABM4TNM2</accession>
<dbReference type="InterPro" id="IPR001584">
    <property type="entry name" value="Integrase_cat-core"/>
</dbReference>
<dbReference type="Proteomes" id="UP001652628">
    <property type="component" value="Chromosome 3"/>
</dbReference>
<sequence length="279" mass="31219">MVTTAIHLELVTDLTTETFLAALRRFISLRGKCNKIHSDNGTNFIGAKRSLNEMQELLSSQRHKDIVTSTLAADGIQWVLIPPRAPHWGGKWESAVRCVKLHLPRVTGNSTLTFEQMRTLLAQISAVINSRPLCYTSDTENNYLSPAHFLIGRPLTTVPDPDLSHIPVGRLGYWQSIQAMLQGFWKKWHQEYLTTLQQRPKWTTSTPNPSIDDVVLVKESNTPPSSWHIARVMKTYPGKDNLVRAVKLKTPTGEMTRPITKIAVLPSSETVFQGGPGCS</sequence>
<dbReference type="GeneID" id="139352820"/>
<dbReference type="PROSITE" id="PS50994">
    <property type="entry name" value="INTEGRASE"/>
    <property type="match status" value="1"/>
</dbReference>
<dbReference type="PANTHER" id="PTHR47331">
    <property type="entry name" value="PHD-TYPE DOMAIN-CONTAINING PROTEIN"/>
    <property type="match status" value="1"/>
</dbReference>
<evidence type="ECO:0000313" key="2">
    <source>
        <dbReference type="Proteomes" id="UP001652628"/>
    </source>
</evidence>
<dbReference type="RefSeq" id="XP_070851556.1">
    <property type="nucleotide sequence ID" value="XM_070995455.1"/>
</dbReference>
<proteinExistence type="predicted"/>
<dbReference type="SUPFAM" id="SSF53098">
    <property type="entry name" value="Ribonuclease H-like"/>
    <property type="match status" value="1"/>
</dbReference>
<name>A0ABM4TNM2_DROSZ</name>
<dbReference type="Pfam" id="PF18701">
    <property type="entry name" value="DUF5641"/>
    <property type="match status" value="1"/>
</dbReference>
<reference evidence="3" key="1">
    <citation type="submission" date="2025-08" db="UniProtKB">
        <authorList>
            <consortium name="RefSeq"/>
        </authorList>
    </citation>
    <scope>IDENTIFICATION</scope>
</reference>
<dbReference type="InterPro" id="IPR040676">
    <property type="entry name" value="DUF5641"/>
</dbReference>
<evidence type="ECO:0000313" key="3">
    <source>
        <dbReference type="RefSeq" id="XP_070851556.1"/>
    </source>
</evidence>